<organism evidence="7 8">
    <name type="scientific">Labrys neptuniae</name>
    <dbReference type="NCBI Taxonomy" id="376174"/>
    <lineage>
        <taxon>Bacteria</taxon>
        <taxon>Pseudomonadati</taxon>
        <taxon>Pseudomonadota</taxon>
        <taxon>Alphaproteobacteria</taxon>
        <taxon>Hyphomicrobiales</taxon>
        <taxon>Xanthobacteraceae</taxon>
        <taxon>Labrys</taxon>
    </lineage>
</organism>
<evidence type="ECO:0000256" key="4">
    <source>
        <dbReference type="ARBA" id="ARBA00023163"/>
    </source>
</evidence>
<dbReference type="SUPFAM" id="SSF88946">
    <property type="entry name" value="Sigma2 domain of RNA polymerase sigma factors"/>
    <property type="match status" value="1"/>
</dbReference>
<name>A0ABV3PLN5_9HYPH</name>
<dbReference type="SUPFAM" id="SSF88659">
    <property type="entry name" value="Sigma3 and sigma4 domains of RNA polymerase sigma factors"/>
    <property type="match status" value="1"/>
</dbReference>
<dbReference type="Gene3D" id="1.10.1740.10">
    <property type="match status" value="1"/>
</dbReference>
<keyword evidence="8" id="KW-1185">Reference proteome</keyword>
<evidence type="ECO:0000259" key="5">
    <source>
        <dbReference type="Pfam" id="PF04542"/>
    </source>
</evidence>
<dbReference type="RefSeq" id="WP_367624047.1">
    <property type="nucleotide sequence ID" value="NZ_JBFNQD010000003.1"/>
</dbReference>
<accession>A0ABV3PLN5</accession>
<evidence type="ECO:0000259" key="6">
    <source>
        <dbReference type="Pfam" id="PF08281"/>
    </source>
</evidence>
<evidence type="ECO:0000256" key="3">
    <source>
        <dbReference type="ARBA" id="ARBA00023082"/>
    </source>
</evidence>
<dbReference type="InterPro" id="IPR007627">
    <property type="entry name" value="RNA_pol_sigma70_r2"/>
</dbReference>
<evidence type="ECO:0000256" key="2">
    <source>
        <dbReference type="ARBA" id="ARBA00023015"/>
    </source>
</evidence>
<dbReference type="NCBIfam" id="TIGR02937">
    <property type="entry name" value="sigma70-ECF"/>
    <property type="match status" value="1"/>
</dbReference>
<dbReference type="PANTHER" id="PTHR43133:SF63">
    <property type="entry name" value="RNA POLYMERASE SIGMA FACTOR FECI-RELATED"/>
    <property type="match status" value="1"/>
</dbReference>
<feature type="domain" description="RNA polymerase sigma-70 region 2" evidence="5">
    <location>
        <begin position="22"/>
        <end position="83"/>
    </location>
</feature>
<protein>
    <submittedName>
        <fullName evidence="7">RNA polymerase sigma factor</fullName>
    </submittedName>
</protein>
<dbReference type="InterPro" id="IPR036388">
    <property type="entry name" value="WH-like_DNA-bd_sf"/>
</dbReference>
<dbReference type="EMBL" id="JBFNQD010000003">
    <property type="protein sequence ID" value="MEW9306214.1"/>
    <property type="molecule type" value="Genomic_DNA"/>
</dbReference>
<dbReference type="InterPro" id="IPR013325">
    <property type="entry name" value="RNA_pol_sigma_r2"/>
</dbReference>
<keyword evidence="4" id="KW-0804">Transcription</keyword>
<sequence>MTTFTTTDARDDLMSLYLRQWKTLRSLLRKRSGSHDLAEEAVQETWLRLADMKGTRSPIQDQQAFLLRIAGNIAIDLARKDRRHSARCLSDEAILQAVADSAPSPETITIDCDQLRFLAIGLAKLAAKPRTALLLNRCDGLSHRDIAKRLGVSESMVTRYLAQALRHCRDHFRAIA</sequence>
<evidence type="ECO:0000256" key="1">
    <source>
        <dbReference type="ARBA" id="ARBA00010641"/>
    </source>
</evidence>
<dbReference type="Gene3D" id="1.10.10.10">
    <property type="entry name" value="Winged helix-like DNA-binding domain superfamily/Winged helix DNA-binding domain"/>
    <property type="match status" value="1"/>
</dbReference>
<evidence type="ECO:0000313" key="8">
    <source>
        <dbReference type="Proteomes" id="UP001555786"/>
    </source>
</evidence>
<reference evidence="7 8" key="1">
    <citation type="submission" date="2024-07" db="EMBL/GenBank/DDBJ databases">
        <title>Description of Labrys sedimenti sp. nov., isolated from a diclofenac-degrading enrichment culture.</title>
        <authorList>
            <person name="Tancsics A."/>
            <person name="Csepanyi A."/>
        </authorList>
    </citation>
    <scope>NUCLEOTIDE SEQUENCE [LARGE SCALE GENOMIC DNA]</scope>
    <source>
        <strain evidence="7 8">LMG 23578</strain>
    </source>
</reference>
<feature type="domain" description="RNA polymerase sigma factor 70 region 4 type 2" evidence="6">
    <location>
        <begin position="122"/>
        <end position="168"/>
    </location>
</feature>
<dbReference type="InterPro" id="IPR013249">
    <property type="entry name" value="RNA_pol_sigma70_r4_t2"/>
</dbReference>
<dbReference type="InterPro" id="IPR013324">
    <property type="entry name" value="RNA_pol_sigma_r3/r4-like"/>
</dbReference>
<keyword evidence="2" id="KW-0805">Transcription regulation</keyword>
<comment type="similarity">
    <text evidence="1">Belongs to the sigma-70 factor family. ECF subfamily.</text>
</comment>
<gene>
    <name evidence="7" type="ORF">ABXS05_11740</name>
</gene>
<dbReference type="Pfam" id="PF08281">
    <property type="entry name" value="Sigma70_r4_2"/>
    <property type="match status" value="1"/>
</dbReference>
<evidence type="ECO:0000313" key="7">
    <source>
        <dbReference type="EMBL" id="MEW9306214.1"/>
    </source>
</evidence>
<dbReference type="PANTHER" id="PTHR43133">
    <property type="entry name" value="RNA POLYMERASE ECF-TYPE SIGMA FACTO"/>
    <property type="match status" value="1"/>
</dbReference>
<dbReference type="InterPro" id="IPR039425">
    <property type="entry name" value="RNA_pol_sigma-70-like"/>
</dbReference>
<proteinExistence type="inferred from homology"/>
<comment type="caution">
    <text evidence="7">The sequence shown here is derived from an EMBL/GenBank/DDBJ whole genome shotgun (WGS) entry which is preliminary data.</text>
</comment>
<dbReference type="Proteomes" id="UP001555786">
    <property type="component" value="Unassembled WGS sequence"/>
</dbReference>
<dbReference type="InterPro" id="IPR014284">
    <property type="entry name" value="RNA_pol_sigma-70_dom"/>
</dbReference>
<keyword evidence="3" id="KW-0731">Sigma factor</keyword>
<dbReference type="Pfam" id="PF04542">
    <property type="entry name" value="Sigma70_r2"/>
    <property type="match status" value="1"/>
</dbReference>